<gene>
    <name evidence="1" type="ORF">VP01_1947g2</name>
</gene>
<sequence length="79" mass="8847">MHTFGQTEKNQKCNGSKLCCKHNTGVISPEDKPLDTRVAHITEVLAKVQDSFGRTVSANPSQAKSWWFKDTLNLDDADR</sequence>
<keyword evidence="2" id="KW-1185">Reference proteome</keyword>
<reference evidence="1 2" key="1">
    <citation type="submission" date="2015-08" db="EMBL/GenBank/DDBJ databases">
        <title>Next Generation Sequencing and Analysis of the Genome of Puccinia sorghi L Schw, the Causal Agent of Maize Common Rust.</title>
        <authorList>
            <person name="Rochi L."/>
            <person name="Burguener G."/>
            <person name="Darino M."/>
            <person name="Turjanski A."/>
            <person name="Kreff E."/>
            <person name="Dieguez M.J."/>
            <person name="Sacco F."/>
        </authorList>
    </citation>
    <scope>NUCLEOTIDE SEQUENCE [LARGE SCALE GENOMIC DNA]</scope>
    <source>
        <strain evidence="1 2">RO10H11247</strain>
    </source>
</reference>
<protein>
    <submittedName>
        <fullName evidence="1">Uncharacterized protein</fullName>
    </submittedName>
</protein>
<evidence type="ECO:0000313" key="2">
    <source>
        <dbReference type="Proteomes" id="UP000037035"/>
    </source>
</evidence>
<accession>A0A0L6VC64</accession>
<name>A0A0L6VC64_9BASI</name>
<organism evidence="1 2">
    <name type="scientific">Puccinia sorghi</name>
    <dbReference type="NCBI Taxonomy" id="27349"/>
    <lineage>
        <taxon>Eukaryota</taxon>
        <taxon>Fungi</taxon>
        <taxon>Dikarya</taxon>
        <taxon>Basidiomycota</taxon>
        <taxon>Pucciniomycotina</taxon>
        <taxon>Pucciniomycetes</taxon>
        <taxon>Pucciniales</taxon>
        <taxon>Pucciniaceae</taxon>
        <taxon>Puccinia</taxon>
    </lineage>
</organism>
<dbReference type="EMBL" id="LAVV01006778">
    <property type="protein sequence ID" value="KNZ58341.1"/>
    <property type="molecule type" value="Genomic_DNA"/>
</dbReference>
<proteinExistence type="predicted"/>
<comment type="caution">
    <text evidence="1">The sequence shown here is derived from an EMBL/GenBank/DDBJ whole genome shotgun (WGS) entry which is preliminary data.</text>
</comment>
<dbReference type="Proteomes" id="UP000037035">
    <property type="component" value="Unassembled WGS sequence"/>
</dbReference>
<dbReference type="VEuPathDB" id="FungiDB:VP01_1947g2"/>
<dbReference type="AlphaFoldDB" id="A0A0L6VC64"/>
<evidence type="ECO:0000313" key="1">
    <source>
        <dbReference type="EMBL" id="KNZ58341.1"/>
    </source>
</evidence>